<dbReference type="InterPro" id="IPR013320">
    <property type="entry name" value="ConA-like_dom_sf"/>
</dbReference>
<keyword evidence="2 4" id="KW-0863">Zinc-finger</keyword>
<evidence type="ECO:0000256" key="3">
    <source>
        <dbReference type="ARBA" id="ARBA00022833"/>
    </source>
</evidence>
<dbReference type="RefSeq" id="XP_018325425.1">
    <property type="nucleotide sequence ID" value="XM_018469923.2"/>
</dbReference>
<dbReference type="InterPro" id="IPR001870">
    <property type="entry name" value="B30.2/SPRY"/>
</dbReference>
<feature type="domain" description="B30.2/SPRY" evidence="6">
    <location>
        <begin position="264"/>
        <end position="447"/>
    </location>
</feature>
<dbReference type="RefSeq" id="XP_018325424.1">
    <property type="nucleotide sequence ID" value="XM_018469922.2"/>
</dbReference>
<dbReference type="KEGG" id="apln:108737201"/>
<evidence type="ECO:0000313" key="9">
    <source>
        <dbReference type="RefSeq" id="XP_018325425.1"/>
    </source>
</evidence>
<proteinExistence type="predicted"/>
<dbReference type="InterPro" id="IPR035774">
    <property type="entry name" value="SPRY_RSPRY1"/>
</dbReference>
<dbReference type="GO" id="GO:0051603">
    <property type="term" value="P:proteolysis involved in protein catabolic process"/>
    <property type="evidence" value="ECO:0007669"/>
    <property type="project" value="TreeGrafter"/>
</dbReference>
<dbReference type="GeneID" id="108737201"/>
<evidence type="ECO:0000256" key="1">
    <source>
        <dbReference type="ARBA" id="ARBA00022723"/>
    </source>
</evidence>
<evidence type="ECO:0000256" key="4">
    <source>
        <dbReference type="PROSITE-ProRule" id="PRU00175"/>
    </source>
</evidence>
<dbReference type="InterPro" id="IPR001841">
    <property type="entry name" value="Znf_RING"/>
</dbReference>
<name>A0A1W4WNC8_AGRPL</name>
<dbReference type="PROSITE" id="PS50089">
    <property type="entry name" value="ZF_RING_2"/>
    <property type="match status" value="1"/>
</dbReference>
<gene>
    <name evidence="8 9" type="primary">LOC108737201</name>
</gene>
<dbReference type="Proteomes" id="UP000192223">
    <property type="component" value="Unplaced"/>
</dbReference>
<dbReference type="SUPFAM" id="SSF49899">
    <property type="entry name" value="Concanavalin A-like lectins/glucanases"/>
    <property type="match status" value="1"/>
</dbReference>
<accession>A0A1W4WNC8</accession>
<evidence type="ECO:0000259" key="5">
    <source>
        <dbReference type="PROSITE" id="PS50089"/>
    </source>
</evidence>
<dbReference type="Gene3D" id="3.30.40.10">
    <property type="entry name" value="Zinc/RING finger domain, C3HC4 (zinc finger)"/>
    <property type="match status" value="1"/>
</dbReference>
<dbReference type="GO" id="GO:0005737">
    <property type="term" value="C:cytoplasm"/>
    <property type="evidence" value="ECO:0007669"/>
    <property type="project" value="TreeGrafter"/>
</dbReference>
<evidence type="ECO:0000256" key="2">
    <source>
        <dbReference type="ARBA" id="ARBA00022771"/>
    </source>
</evidence>
<dbReference type="PROSITE" id="PS50188">
    <property type="entry name" value="B302_SPRY"/>
    <property type="match status" value="1"/>
</dbReference>
<evidence type="ECO:0000313" key="7">
    <source>
        <dbReference type="Proteomes" id="UP000192223"/>
    </source>
</evidence>
<dbReference type="InterPro" id="IPR043136">
    <property type="entry name" value="B30.2/SPRY_sf"/>
</dbReference>
<dbReference type="AlphaFoldDB" id="A0A1W4WNC8"/>
<dbReference type="CDD" id="cd16566">
    <property type="entry name" value="RING-HC_RSPRY1"/>
    <property type="match status" value="1"/>
</dbReference>
<dbReference type="SMART" id="SM00449">
    <property type="entry name" value="SPRY"/>
    <property type="match status" value="1"/>
</dbReference>
<evidence type="ECO:0000259" key="6">
    <source>
        <dbReference type="PROSITE" id="PS50188"/>
    </source>
</evidence>
<feature type="domain" description="RING-type" evidence="5">
    <location>
        <begin position="491"/>
        <end position="526"/>
    </location>
</feature>
<keyword evidence="7" id="KW-1185">Reference proteome</keyword>
<sequence length="548" mass="61569">MGVCWCKEKHEPESAYLPQQDLCNGNSEDRNSSYGVPIVGGTQSYLLEKTQKDPVDAATVDTLVLETLSVIGSLVDNEQEPPPSMLRLHHIADHEEGWIQLVKSMVNVIPLDDPLGASVIILLLDDCPLPSRDTVQKVTTAFELCSETGMEQMKRDARKERNICVVLGCVAEKLAGPTSLGILTDNILDYLIGNLNSEIEEHIILFSMIALEKFAQTTENKTTIWKRLQGMEVCPISYLEKWANETDLLRRQVGFCAQWVLDNLFILKNRKYSYETMDMSNIGAMLNTSDVSEYLKISPDGLEARCDAYSFESVRCTAQADSGVWYYEVLIVTSGVMQIGWATKNSKFLNHEGYGIGDDMYSLAYDGCRRLIWYNAKSEFQNVSQWKSGDILGCLLDLKKPEIVFILNGQRLPPCTHVFTMATSGFFPAASFMSFQHCRFNFGAEPFRYPPDIPFSSFNDHNTLKSENKVVMPRHIFLKKLMEQSIGEDCCTLCYDVKASVRLIPCDHGGFCTSCAFQLNECPMCRTPIHLVIDESGGICLPTKEVKN</sequence>
<dbReference type="PANTHER" id="PTHR13363:SF6">
    <property type="entry name" value="RING FINGER AND SPRY DOMAIN-CONTAINING PROTEIN 1"/>
    <property type="match status" value="1"/>
</dbReference>
<dbReference type="SMART" id="SM00184">
    <property type="entry name" value="RING"/>
    <property type="match status" value="1"/>
</dbReference>
<dbReference type="SUPFAM" id="SSF57850">
    <property type="entry name" value="RING/U-box"/>
    <property type="match status" value="1"/>
</dbReference>
<dbReference type="PANTHER" id="PTHR13363">
    <property type="entry name" value="RING FINGER AND SRY DOMAIN-CONTAINING"/>
    <property type="match status" value="1"/>
</dbReference>
<organism evidence="7 8">
    <name type="scientific">Agrilus planipennis</name>
    <name type="common">Emerald ash borer</name>
    <name type="synonym">Agrilus marcopoli</name>
    <dbReference type="NCBI Taxonomy" id="224129"/>
    <lineage>
        <taxon>Eukaryota</taxon>
        <taxon>Metazoa</taxon>
        <taxon>Ecdysozoa</taxon>
        <taxon>Arthropoda</taxon>
        <taxon>Hexapoda</taxon>
        <taxon>Insecta</taxon>
        <taxon>Pterygota</taxon>
        <taxon>Neoptera</taxon>
        <taxon>Endopterygota</taxon>
        <taxon>Coleoptera</taxon>
        <taxon>Polyphaga</taxon>
        <taxon>Elateriformia</taxon>
        <taxon>Buprestoidea</taxon>
        <taxon>Buprestidae</taxon>
        <taxon>Agrilinae</taxon>
        <taxon>Agrilus</taxon>
    </lineage>
</organism>
<dbReference type="InterPro" id="IPR045129">
    <property type="entry name" value="RNF123/RKP/RSPRY1"/>
</dbReference>
<dbReference type="Pfam" id="PF00622">
    <property type="entry name" value="SPRY"/>
    <property type="match status" value="1"/>
</dbReference>
<dbReference type="CDD" id="cd12883">
    <property type="entry name" value="SPRY_RING"/>
    <property type="match status" value="1"/>
</dbReference>
<dbReference type="STRING" id="224129.A0A1W4WNC8"/>
<dbReference type="GO" id="GO:0004842">
    <property type="term" value="F:ubiquitin-protein transferase activity"/>
    <property type="evidence" value="ECO:0007669"/>
    <property type="project" value="InterPro"/>
</dbReference>
<dbReference type="GO" id="GO:0008270">
    <property type="term" value="F:zinc ion binding"/>
    <property type="evidence" value="ECO:0007669"/>
    <property type="project" value="UniProtKB-KW"/>
</dbReference>
<protein>
    <submittedName>
        <fullName evidence="8 9">RING finger and SPRY domain-containing protein 1</fullName>
    </submittedName>
</protein>
<dbReference type="InterPro" id="IPR013083">
    <property type="entry name" value="Znf_RING/FYVE/PHD"/>
</dbReference>
<dbReference type="Pfam" id="PF13920">
    <property type="entry name" value="zf-C3HC4_3"/>
    <property type="match status" value="1"/>
</dbReference>
<keyword evidence="3" id="KW-0862">Zinc</keyword>
<keyword evidence="1" id="KW-0479">Metal-binding</keyword>
<evidence type="ECO:0000313" key="8">
    <source>
        <dbReference type="RefSeq" id="XP_018325424.1"/>
    </source>
</evidence>
<dbReference type="InterPro" id="IPR003877">
    <property type="entry name" value="SPRY_dom"/>
</dbReference>
<reference evidence="8 9" key="1">
    <citation type="submission" date="2025-04" db="UniProtKB">
        <authorList>
            <consortium name="RefSeq"/>
        </authorList>
    </citation>
    <scope>IDENTIFICATION</scope>
    <source>
        <tissue evidence="8 9">Entire body</tissue>
    </source>
</reference>
<dbReference type="Gene3D" id="2.60.120.920">
    <property type="match status" value="1"/>
</dbReference>
<dbReference type="OrthoDB" id="10017393at2759"/>